<reference evidence="4" key="1">
    <citation type="journal article" date="2019" name="Int. J. Syst. Evol. Microbiol.">
        <title>The Global Catalogue of Microorganisms (GCM) 10K type strain sequencing project: providing services to taxonomists for standard genome sequencing and annotation.</title>
        <authorList>
            <consortium name="The Broad Institute Genomics Platform"/>
            <consortium name="The Broad Institute Genome Sequencing Center for Infectious Disease"/>
            <person name="Wu L."/>
            <person name="Ma J."/>
        </authorList>
    </citation>
    <scope>NUCLEOTIDE SEQUENCE [LARGE SCALE GENOMIC DNA]</scope>
    <source>
        <strain evidence="4">JCM 9918</strain>
    </source>
</reference>
<dbReference type="InterPro" id="IPR014729">
    <property type="entry name" value="Rossmann-like_a/b/a_fold"/>
</dbReference>
<evidence type="ECO:0000313" key="4">
    <source>
        <dbReference type="Proteomes" id="UP001596112"/>
    </source>
</evidence>
<sequence>MEPTRSTPGAPVVESRTGHGTGDGRRTREVVLGLDARNPVDSAVDFAFDCARARGTRLRVVHAWALPASAAEWPFAVPEKDRATWEDHEVQLLADALRPWRERYPDVPVVEDVVLLSPVQALAHHGAGAGLVVVGTTPGPRSRGTVRALLDEALCPVVVVPADSRT</sequence>
<evidence type="ECO:0000256" key="1">
    <source>
        <dbReference type="SAM" id="MobiDB-lite"/>
    </source>
</evidence>
<dbReference type="Proteomes" id="UP001596112">
    <property type="component" value="Unassembled WGS sequence"/>
</dbReference>
<dbReference type="EMBL" id="JBHSNZ010000030">
    <property type="protein sequence ID" value="MFC5812051.1"/>
    <property type="molecule type" value="Genomic_DNA"/>
</dbReference>
<evidence type="ECO:0000313" key="3">
    <source>
        <dbReference type="EMBL" id="MFC5812051.1"/>
    </source>
</evidence>
<keyword evidence="4" id="KW-1185">Reference proteome</keyword>
<evidence type="ECO:0000259" key="2">
    <source>
        <dbReference type="Pfam" id="PF00582"/>
    </source>
</evidence>
<dbReference type="Pfam" id="PF00582">
    <property type="entry name" value="Usp"/>
    <property type="match status" value="1"/>
</dbReference>
<organism evidence="3 4">
    <name type="scientific">Streptomyces heilongjiangensis</name>
    <dbReference type="NCBI Taxonomy" id="945052"/>
    <lineage>
        <taxon>Bacteria</taxon>
        <taxon>Bacillati</taxon>
        <taxon>Actinomycetota</taxon>
        <taxon>Actinomycetes</taxon>
        <taxon>Kitasatosporales</taxon>
        <taxon>Streptomycetaceae</taxon>
        <taxon>Streptomyces</taxon>
    </lineage>
</organism>
<name>A0ABW1BGP3_9ACTN</name>
<comment type="caution">
    <text evidence="3">The sequence shown here is derived from an EMBL/GenBank/DDBJ whole genome shotgun (WGS) entry which is preliminary data.</text>
</comment>
<dbReference type="SUPFAM" id="SSF52402">
    <property type="entry name" value="Adenine nucleotide alpha hydrolases-like"/>
    <property type="match status" value="1"/>
</dbReference>
<proteinExistence type="predicted"/>
<dbReference type="RefSeq" id="WP_272171705.1">
    <property type="nucleotide sequence ID" value="NZ_JAQOSL010000035.1"/>
</dbReference>
<accession>A0ABW1BGP3</accession>
<protein>
    <submittedName>
        <fullName evidence="3">Universal stress protein</fullName>
    </submittedName>
</protein>
<dbReference type="InterPro" id="IPR006016">
    <property type="entry name" value="UspA"/>
</dbReference>
<dbReference type="Gene3D" id="3.40.50.620">
    <property type="entry name" value="HUPs"/>
    <property type="match status" value="1"/>
</dbReference>
<feature type="domain" description="UspA" evidence="2">
    <location>
        <begin position="28"/>
        <end position="161"/>
    </location>
</feature>
<feature type="region of interest" description="Disordered" evidence="1">
    <location>
        <begin position="1"/>
        <end position="26"/>
    </location>
</feature>
<gene>
    <name evidence="3" type="ORF">ACFQGO_31850</name>
</gene>